<feature type="chain" id="PRO_5036836010" evidence="1">
    <location>
        <begin position="20"/>
        <end position="269"/>
    </location>
</feature>
<keyword evidence="3" id="KW-1185">Reference proteome</keyword>
<dbReference type="OrthoDB" id="7204730at2"/>
<dbReference type="EMBL" id="BNCF01000008">
    <property type="protein sequence ID" value="GHE34793.1"/>
    <property type="molecule type" value="Genomic_DNA"/>
</dbReference>
<protein>
    <submittedName>
        <fullName evidence="2">Uncharacterized protein</fullName>
    </submittedName>
</protein>
<dbReference type="AlphaFoldDB" id="A0A918Z398"/>
<accession>A0A918Z398</accession>
<keyword evidence="1" id="KW-0732">Signal</keyword>
<evidence type="ECO:0000313" key="3">
    <source>
        <dbReference type="Proteomes" id="UP000636453"/>
    </source>
</evidence>
<comment type="caution">
    <text evidence="2">The sequence shown here is derived from an EMBL/GenBank/DDBJ whole genome shotgun (WGS) entry which is preliminary data.</text>
</comment>
<name>A0A918Z398_9GAMM</name>
<sequence length="269" mass="29524">MARYLALLLALAWWPCANANDPLPSELPPGEEEIALRTAETAGVLIYRHDQAAAAATDALAKVRGFKRNKQLQGWITEQVGHEILVTFVGGAKGEPTAALYRVRVGADGKLLDQPTILKTPEPLTEFEAAAVKARAVAVTSQFQPCAEKYNPVVLPAGERLDRWVVYMLPATTKRSVVPLGGSYRFDINVETGDVAIRPYTRTCIQLQNDPKAVGLMITHLLDAVPTEVHVFWSIWADKPIYVATPPHGTLWVVDKSAIRLVKRRNAEG</sequence>
<feature type="signal peptide" evidence="1">
    <location>
        <begin position="1"/>
        <end position="19"/>
    </location>
</feature>
<dbReference type="Proteomes" id="UP000636453">
    <property type="component" value="Unassembled WGS sequence"/>
</dbReference>
<organism evidence="2 3">
    <name type="scientific">Vulcaniibacterium thermophilum</name>
    <dbReference type="NCBI Taxonomy" id="1169913"/>
    <lineage>
        <taxon>Bacteria</taxon>
        <taxon>Pseudomonadati</taxon>
        <taxon>Pseudomonadota</taxon>
        <taxon>Gammaproteobacteria</taxon>
        <taxon>Lysobacterales</taxon>
        <taxon>Lysobacteraceae</taxon>
        <taxon>Vulcaniibacterium</taxon>
    </lineage>
</organism>
<reference evidence="2" key="1">
    <citation type="journal article" date="2014" name="Int. J. Syst. Evol. Microbiol.">
        <title>Complete genome sequence of Corynebacterium casei LMG S-19264T (=DSM 44701T), isolated from a smear-ripened cheese.</title>
        <authorList>
            <consortium name="US DOE Joint Genome Institute (JGI-PGF)"/>
            <person name="Walter F."/>
            <person name="Albersmeier A."/>
            <person name="Kalinowski J."/>
            <person name="Ruckert C."/>
        </authorList>
    </citation>
    <scope>NUCLEOTIDE SEQUENCE</scope>
    <source>
        <strain evidence="2">KCTC 32020</strain>
    </source>
</reference>
<evidence type="ECO:0000313" key="2">
    <source>
        <dbReference type="EMBL" id="GHE34793.1"/>
    </source>
</evidence>
<proteinExistence type="predicted"/>
<reference evidence="2" key="2">
    <citation type="submission" date="2020-09" db="EMBL/GenBank/DDBJ databases">
        <authorList>
            <person name="Sun Q."/>
            <person name="Kim S."/>
        </authorList>
    </citation>
    <scope>NUCLEOTIDE SEQUENCE</scope>
    <source>
        <strain evidence="2">KCTC 32020</strain>
    </source>
</reference>
<dbReference type="RefSeq" id="WP_146475120.1">
    <property type="nucleotide sequence ID" value="NZ_BNCF01000008.1"/>
</dbReference>
<evidence type="ECO:0000256" key="1">
    <source>
        <dbReference type="SAM" id="SignalP"/>
    </source>
</evidence>
<gene>
    <name evidence="2" type="ORF">GCM10007167_16170</name>
</gene>